<keyword evidence="2" id="KW-1185">Reference proteome</keyword>
<dbReference type="RefSeq" id="WP_067485610.1">
    <property type="nucleotide sequence ID" value="NZ_SNXK01000001.1"/>
</dbReference>
<organism evidence="1 2">
    <name type="scientific">Nocardia ignorata</name>
    <dbReference type="NCBI Taxonomy" id="145285"/>
    <lineage>
        <taxon>Bacteria</taxon>
        <taxon>Bacillati</taxon>
        <taxon>Actinomycetota</taxon>
        <taxon>Actinomycetes</taxon>
        <taxon>Mycobacteriales</taxon>
        <taxon>Nocardiaceae</taxon>
        <taxon>Nocardia</taxon>
    </lineage>
</organism>
<evidence type="ECO:0000313" key="2">
    <source>
        <dbReference type="Proteomes" id="UP000295087"/>
    </source>
</evidence>
<gene>
    <name evidence="1" type="ORF">DFR75_1011559</name>
</gene>
<name>A0A4R6PUB0_NOCIG</name>
<reference evidence="1 2" key="1">
    <citation type="submission" date="2019-03" db="EMBL/GenBank/DDBJ databases">
        <title>Genomic Encyclopedia of Type Strains, Phase IV (KMG-IV): sequencing the most valuable type-strain genomes for metagenomic binning, comparative biology and taxonomic classification.</title>
        <authorList>
            <person name="Goeker M."/>
        </authorList>
    </citation>
    <scope>NUCLEOTIDE SEQUENCE [LARGE SCALE GENOMIC DNA]</scope>
    <source>
        <strain evidence="1 2">DSM 44496</strain>
    </source>
</reference>
<accession>A0A4R6PUB0</accession>
<protein>
    <recommendedName>
        <fullName evidence="3">Nucleotidyltransferase AbiEii toxin of type IV toxin-antitoxin system</fullName>
    </recommendedName>
</protein>
<sequence>MVGGPNDVSGELAAVLESAAKLQDLVPDAVLVGGSAAALYAGHRDSYDHDHDLRDLRDRFDMVLEAIESEGEWVTNRVRPGKLILGRLGDIEAGVRQLIRARPLETATVELPSGRRLCVPTVAETLRIKAFLIVRRNQTRDYLDVAALTEAMGTAEAVEVLAHIDEYYADQRIDGMPVSSQVVRQLADPRPADSSVTQQLTAYRNLDHQWHDWNRVRERCREVAIALVEGGDDGPVS</sequence>
<comment type="caution">
    <text evidence="1">The sequence shown here is derived from an EMBL/GenBank/DDBJ whole genome shotgun (WGS) entry which is preliminary data.</text>
</comment>
<evidence type="ECO:0000313" key="1">
    <source>
        <dbReference type="EMBL" id="TDP42448.1"/>
    </source>
</evidence>
<dbReference type="EMBL" id="SNXK01000001">
    <property type="protein sequence ID" value="TDP42448.1"/>
    <property type="molecule type" value="Genomic_DNA"/>
</dbReference>
<proteinExistence type="predicted"/>
<dbReference type="Proteomes" id="UP000295087">
    <property type="component" value="Unassembled WGS sequence"/>
</dbReference>
<dbReference type="AlphaFoldDB" id="A0A4R6PUB0"/>
<evidence type="ECO:0008006" key="3">
    <source>
        <dbReference type="Google" id="ProtNLM"/>
    </source>
</evidence>